<proteinExistence type="predicted"/>
<evidence type="ECO:0000256" key="1">
    <source>
        <dbReference type="SAM" id="MobiDB-lite"/>
    </source>
</evidence>
<evidence type="ECO:0000313" key="3">
    <source>
        <dbReference type="Proteomes" id="UP000191408"/>
    </source>
</evidence>
<gene>
    <name evidence="2" type="ORF">PENPOL_c011G08241</name>
</gene>
<dbReference type="EMBL" id="MDYM01000011">
    <property type="protein sequence ID" value="OQD62695.1"/>
    <property type="molecule type" value="Genomic_DNA"/>
</dbReference>
<evidence type="ECO:0000313" key="2">
    <source>
        <dbReference type="EMBL" id="OQD62695.1"/>
    </source>
</evidence>
<dbReference type="AlphaFoldDB" id="A0A1V6NDF7"/>
<keyword evidence="3" id="KW-1185">Reference proteome</keyword>
<reference evidence="3" key="1">
    <citation type="journal article" date="2017" name="Nat. Microbiol.">
        <title>Global analysis of biosynthetic gene clusters reveals vast potential of secondary metabolite production in Penicillium species.</title>
        <authorList>
            <person name="Nielsen J.C."/>
            <person name="Grijseels S."/>
            <person name="Prigent S."/>
            <person name="Ji B."/>
            <person name="Dainat J."/>
            <person name="Nielsen K.F."/>
            <person name="Frisvad J.C."/>
            <person name="Workman M."/>
            <person name="Nielsen J."/>
        </authorList>
    </citation>
    <scope>NUCLEOTIDE SEQUENCE [LARGE SCALE GENOMIC DNA]</scope>
    <source>
        <strain evidence="3">IBT 4502</strain>
    </source>
</reference>
<organism evidence="2 3">
    <name type="scientific">Penicillium polonicum</name>
    <dbReference type="NCBI Taxonomy" id="60169"/>
    <lineage>
        <taxon>Eukaryota</taxon>
        <taxon>Fungi</taxon>
        <taxon>Dikarya</taxon>
        <taxon>Ascomycota</taxon>
        <taxon>Pezizomycotina</taxon>
        <taxon>Eurotiomycetes</taxon>
        <taxon>Eurotiomycetidae</taxon>
        <taxon>Eurotiales</taxon>
        <taxon>Aspergillaceae</taxon>
        <taxon>Penicillium</taxon>
    </lineage>
</organism>
<sequence>MNPAKVSGQSGLSGRTPIRVISANGDLILEYIAPGDSSLSPTRRKWRVASECLTSHSPYFQALLDPTKFSEGRQFSAQKQAWSETQISDAVSQHALPTVRLPSVPSTSMCGEDAIELFLKILCLDSFDEKERFVFANELKIHSTSLVARVIDLADSLNSPRVVQDILQRIGYLYGKSKPAPALLGRFDGALLSTKEDRIRQIIFISAFLNDSRLTRIMTHALLVMGSRFWTNGLDAPAEESLSWRYLPNGLEEEIYCRRQYVLNTITDLQAHFLRVYGGLEETDTARSAANSRTTNRTLGAAFTASAHALFQSRQFQCRGGFNNASQCDLFQLGQMIRFFSMRARTIFLGSTLIDPDFDSAPNNDGHTAGESRNDQPPGPPSDITAIIASIKQYPDYAIDEAHTGCGVRRRIMPALECIEKFIWDDRGLLGITPAVSDTAVLLDPLSPTKWTLWADFTRKKHTVDISFARVTAVYYPSAPSKNQVTRSTPQEELGRLLFTAARRDWSAAGSG</sequence>
<dbReference type="Proteomes" id="UP000191408">
    <property type="component" value="Unassembled WGS sequence"/>
</dbReference>
<accession>A0A1V6NDF7</accession>
<name>A0A1V6NDF7_PENPO</name>
<comment type="caution">
    <text evidence="2">The sequence shown here is derived from an EMBL/GenBank/DDBJ whole genome shotgun (WGS) entry which is preliminary data.</text>
</comment>
<protein>
    <recommendedName>
        <fullName evidence="4">BTB domain-containing protein</fullName>
    </recommendedName>
</protein>
<dbReference type="OrthoDB" id="5398371at2759"/>
<feature type="region of interest" description="Disordered" evidence="1">
    <location>
        <begin position="359"/>
        <end position="382"/>
    </location>
</feature>
<evidence type="ECO:0008006" key="4">
    <source>
        <dbReference type="Google" id="ProtNLM"/>
    </source>
</evidence>